<dbReference type="EMBL" id="WWVX01000001">
    <property type="protein sequence ID" value="MZL68304.1"/>
    <property type="molecule type" value="Genomic_DNA"/>
</dbReference>
<dbReference type="Proteomes" id="UP000184089">
    <property type="component" value="Unassembled WGS sequence"/>
</dbReference>
<gene>
    <name evidence="3" type="ORF">GT747_00745</name>
    <name evidence="4" type="ORF">SAMN05444424_1978</name>
</gene>
<feature type="compositionally biased region" description="Basic and acidic residues" evidence="1">
    <location>
        <begin position="332"/>
        <end position="341"/>
    </location>
</feature>
<dbReference type="AlphaFoldDB" id="A0AAQ1MF09"/>
<evidence type="ECO:0000313" key="4">
    <source>
        <dbReference type="EMBL" id="SHG23236.1"/>
    </source>
</evidence>
<feature type="compositionally biased region" description="Basic and acidic residues" evidence="1">
    <location>
        <begin position="356"/>
        <end position="365"/>
    </location>
</feature>
<reference evidence="4" key="1">
    <citation type="submission" date="2016-11" db="EMBL/GenBank/DDBJ databases">
        <authorList>
            <person name="Varghese N."/>
            <person name="Submissions S."/>
        </authorList>
    </citation>
    <scope>NUCLEOTIDE SEQUENCE</scope>
    <source>
        <strain evidence="4">DSM 4029</strain>
    </source>
</reference>
<protein>
    <submittedName>
        <fullName evidence="3 4">Glycosyltransferase</fullName>
    </submittedName>
</protein>
<reference evidence="3 6" key="3">
    <citation type="journal article" date="2019" name="Nat. Med.">
        <title>A library of human gut bacterial isolates paired with longitudinal multiomics data enables mechanistic microbiome research.</title>
        <authorList>
            <person name="Poyet M."/>
            <person name="Groussin M."/>
            <person name="Gibbons S.M."/>
            <person name="Avila-Pacheco J."/>
            <person name="Jiang X."/>
            <person name="Kearney S.M."/>
            <person name="Perrotta A.R."/>
            <person name="Berdy B."/>
            <person name="Zhao S."/>
            <person name="Lieberman T.D."/>
            <person name="Swanson P.K."/>
            <person name="Smith M."/>
            <person name="Roesemann S."/>
            <person name="Alexander J.E."/>
            <person name="Rich S.A."/>
            <person name="Livny J."/>
            <person name="Vlamakis H."/>
            <person name="Clish C."/>
            <person name="Bullock K."/>
            <person name="Deik A."/>
            <person name="Scott J."/>
            <person name="Pierce K.A."/>
            <person name="Xavier R.J."/>
            <person name="Alm E.J."/>
        </authorList>
    </citation>
    <scope>NUCLEOTIDE SEQUENCE [LARGE SCALE GENOMIC DNA]</scope>
    <source>
        <strain evidence="3 6">BIOML-A2</strain>
    </source>
</reference>
<dbReference type="Gene3D" id="1.25.40.10">
    <property type="entry name" value="Tetratricopeptide repeat domain"/>
    <property type="match status" value="1"/>
</dbReference>
<dbReference type="PANTHER" id="PTHR43630">
    <property type="entry name" value="POLY-BETA-1,6-N-ACETYL-D-GLUCOSAMINE SYNTHASE"/>
    <property type="match status" value="1"/>
</dbReference>
<name>A0AAQ1MF09_9FIRM</name>
<evidence type="ECO:0000259" key="2">
    <source>
        <dbReference type="Pfam" id="PF00535"/>
    </source>
</evidence>
<accession>A0AAQ1MF09</accession>
<dbReference type="CDD" id="cd02511">
    <property type="entry name" value="Beta4Glucosyltransferase"/>
    <property type="match status" value="1"/>
</dbReference>
<reference evidence="5" key="2">
    <citation type="submission" date="2016-11" db="EMBL/GenBank/DDBJ databases">
        <authorList>
            <person name="Jaros S."/>
            <person name="Januszkiewicz K."/>
            <person name="Wedrychowicz H."/>
        </authorList>
    </citation>
    <scope>NUCLEOTIDE SEQUENCE [LARGE SCALE GENOMIC DNA]</scope>
    <source>
        <strain evidence="5">DSM 4029</strain>
    </source>
</reference>
<feature type="domain" description="Glycosyltransferase 2-like" evidence="2">
    <location>
        <begin position="5"/>
        <end position="160"/>
    </location>
</feature>
<dbReference type="PANTHER" id="PTHR43630:SF2">
    <property type="entry name" value="GLYCOSYLTRANSFERASE"/>
    <property type="match status" value="1"/>
</dbReference>
<feature type="region of interest" description="Disordered" evidence="1">
    <location>
        <begin position="332"/>
        <end position="365"/>
    </location>
</feature>
<evidence type="ECO:0000313" key="6">
    <source>
        <dbReference type="Proteomes" id="UP000474718"/>
    </source>
</evidence>
<evidence type="ECO:0000313" key="5">
    <source>
        <dbReference type="Proteomes" id="UP000184089"/>
    </source>
</evidence>
<dbReference type="SUPFAM" id="SSF48452">
    <property type="entry name" value="TPR-like"/>
    <property type="match status" value="2"/>
</dbReference>
<dbReference type="EMBL" id="FQVY01000002">
    <property type="protein sequence ID" value="SHG23236.1"/>
    <property type="molecule type" value="Genomic_DNA"/>
</dbReference>
<dbReference type="InterPro" id="IPR011990">
    <property type="entry name" value="TPR-like_helical_dom_sf"/>
</dbReference>
<dbReference type="Pfam" id="PF00535">
    <property type="entry name" value="Glycos_transf_2"/>
    <property type="match status" value="1"/>
</dbReference>
<dbReference type="InterPro" id="IPR029044">
    <property type="entry name" value="Nucleotide-diphossugar_trans"/>
</dbReference>
<comment type="caution">
    <text evidence="4">The sequence shown here is derived from an EMBL/GenBank/DDBJ whole genome shotgun (WGS) entry which is preliminary data.</text>
</comment>
<evidence type="ECO:0000256" key="1">
    <source>
        <dbReference type="SAM" id="MobiDB-lite"/>
    </source>
</evidence>
<proteinExistence type="predicted"/>
<dbReference type="SUPFAM" id="SSF53448">
    <property type="entry name" value="Nucleotide-diphospho-sugar transferases"/>
    <property type="match status" value="1"/>
</dbReference>
<keyword evidence="6" id="KW-1185">Reference proteome</keyword>
<evidence type="ECO:0000313" key="3">
    <source>
        <dbReference type="EMBL" id="MZL68304.1"/>
    </source>
</evidence>
<dbReference type="Gene3D" id="3.90.550.10">
    <property type="entry name" value="Spore Coat Polysaccharide Biosynthesis Protein SpsA, Chain A"/>
    <property type="match status" value="1"/>
</dbReference>
<sequence length="365" mass="42356">MATVSLCMIVRDEEDVLGRCLDSVAGVADEVVVVDTGSKDRTRQIALEKGARVYDFPWCDDFAAARNFALEKGRMEYLFWLDADDVLLPADREALIALKGELDRSVDMVMLRYNTAFDQAGRPTFSFYRERLWRRDRGFRFEGAVHEAVTPRGRVIRREIAVTHQKLHRRDPERNLRIFEKEAAKGPLSPRQQFYFARELCYAGRLEEGERVLTAFLESGQGWVENQVSACRELARCLERQGQPERALRALFWSFAFDRPRAEVCCDIAGRFFDRGLWQRAMYWYRRALEIPFDPASGGFTEPDCYDFLPHIQLCVCYDHLGNWRRAEEENELAARSKPDHPSVQQNRAYFRARRQRETGTGKGG</sequence>
<dbReference type="InterPro" id="IPR001173">
    <property type="entry name" value="Glyco_trans_2-like"/>
</dbReference>
<organism evidence="4 5">
    <name type="scientific">Bittarella massiliensis</name>
    <name type="common">ex Durand et al. 2017</name>
    <dbReference type="NCBI Taxonomy" id="1720313"/>
    <lineage>
        <taxon>Bacteria</taxon>
        <taxon>Bacillati</taxon>
        <taxon>Bacillota</taxon>
        <taxon>Clostridia</taxon>
        <taxon>Eubacteriales</taxon>
        <taxon>Oscillospiraceae</taxon>
        <taxon>Bittarella (ex Durand et al. 2017)</taxon>
    </lineage>
</organism>
<dbReference type="Proteomes" id="UP000474718">
    <property type="component" value="Unassembled WGS sequence"/>
</dbReference>